<dbReference type="SUPFAM" id="SSF52833">
    <property type="entry name" value="Thioredoxin-like"/>
    <property type="match status" value="1"/>
</dbReference>
<dbReference type="Pfam" id="PF13409">
    <property type="entry name" value="GST_N_2"/>
    <property type="match status" value="1"/>
</dbReference>
<reference evidence="4" key="1">
    <citation type="submission" date="2021-01" db="EMBL/GenBank/DDBJ databases">
        <authorList>
            <person name="Corre E."/>
            <person name="Pelletier E."/>
            <person name="Niang G."/>
            <person name="Scheremetjew M."/>
            <person name="Finn R."/>
            <person name="Kale V."/>
            <person name="Holt S."/>
            <person name="Cochrane G."/>
            <person name="Meng A."/>
            <person name="Brown T."/>
            <person name="Cohen L."/>
        </authorList>
    </citation>
    <scope>NUCLEOTIDE SEQUENCE</scope>
    <source>
        <strain evidence="4">CCMP1756</strain>
    </source>
</reference>
<dbReference type="EMBL" id="CAKKNE010000006">
    <property type="protein sequence ID" value="CAH0378869.1"/>
    <property type="molecule type" value="Genomic_DNA"/>
</dbReference>
<dbReference type="OrthoDB" id="4951845at2759"/>
<dbReference type="InterPro" id="IPR036249">
    <property type="entry name" value="Thioredoxin-like_sf"/>
</dbReference>
<dbReference type="AlphaFoldDB" id="A0A7S4A845"/>
<feature type="domain" description="GST C-terminal" evidence="3">
    <location>
        <begin position="163"/>
        <end position="309"/>
    </location>
</feature>
<feature type="domain" description="GST N-terminal" evidence="2">
    <location>
        <begin position="97"/>
        <end position="177"/>
    </location>
</feature>
<dbReference type="PROSITE" id="PS50404">
    <property type="entry name" value="GST_NTER"/>
    <property type="match status" value="1"/>
</dbReference>
<feature type="signal peptide" evidence="1">
    <location>
        <begin position="1"/>
        <end position="16"/>
    </location>
</feature>
<sequence length="472" mass="51752">MTRLLTTFLMASRASGLAGGFLKKAADTLRAASGGPPPPALQLDAAPSWETLQQELEKQTPAEEIEIAQQVAAGRGPPTASANLRLFDAPDGYEPRVTLYRDGSSWCPYCQKVWMQLEEKRIPYKVERINMRCYGEKPAWFQRETGGLLPVVRLDGDLITDSVSIMFALERAFADDTESLLPPGGLDEIRPLMNLESQHAGAWLGWLRAPPGGGGGARSNYERVLEQMDGALSSTSGGFFLGSELSLVDLLFCSFLERAEASLLYYKGFRVRDSTKYPNICAWFDAMETRPSFRASQSDYYTHAMDLPPQLGGCSAESGGEAQRALLDGGEWTLASLSQQPLQPLRDDDASAAKRRAARQLIGNYKRVVPFACRAHAPPGVPPVMAPLADPNNASPVRWHEDDVDCALRHVAHSLLREPGSIPLQDGGDDPAPTARALEYLRKRVGVPRDMDYEAARQFRAHLSHAIDELVA</sequence>
<protein>
    <recommendedName>
        <fullName evidence="7">GST N-terminal domain-containing protein</fullName>
    </recommendedName>
</protein>
<organism evidence="4">
    <name type="scientific">Pelagomonas calceolata</name>
    <dbReference type="NCBI Taxonomy" id="35677"/>
    <lineage>
        <taxon>Eukaryota</taxon>
        <taxon>Sar</taxon>
        <taxon>Stramenopiles</taxon>
        <taxon>Ochrophyta</taxon>
        <taxon>Pelagophyceae</taxon>
        <taxon>Pelagomonadales</taxon>
        <taxon>Pelagomonadaceae</taxon>
        <taxon>Pelagomonas</taxon>
    </lineage>
</organism>
<dbReference type="PANTHER" id="PTHR43968:SF14">
    <property type="entry name" value="GLUTATHIONE S-TRANSFERASE"/>
    <property type="match status" value="1"/>
</dbReference>
<evidence type="ECO:0000259" key="3">
    <source>
        <dbReference type="PROSITE" id="PS50405"/>
    </source>
</evidence>
<evidence type="ECO:0000259" key="2">
    <source>
        <dbReference type="PROSITE" id="PS50404"/>
    </source>
</evidence>
<keyword evidence="6" id="KW-1185">Reference proteome</keyword>
<feature type="chain" id="PRO_5036212387" description="GST N-terminal domain-containing protein" evidence="1">
    <location>
        <begin position="17"/>
        <end position="472"/>
    </location>
</feature>
<keyword evidence="1" id="KW-0732">Signal</keyword>
<dbReference type="InterPro" id="IPR010987">
    <property type="entry name" value="Glutathione-S-Trfase_C-like"/>
</dbReference>
<evidence type="ECO:0000313" key="5">
    <source>
        <dbReference type="EMBL" id="CAH0378869.1"/>
    </source>
</evidence>
<dbReference type="InterPro" id="IPR050983">
    <property type="entry name" value="GST_Omega/HSP26"/>
</dbReference>
<evidence type="ECO:0008006" key="7">
    <source>
        <dbReference type="Google" id="ProtNLM"/>
    </source>
</evidence>
<dbReference type="GO" id="GO:0005737">
    <property type="term" value="C:cytoplasm"/>
    <property type="evidence" value="ECO:0007669"/>
    <property type="project" value="TreeGrafter"/>
</dbReference>
<dbReference type="InterPro" id="IPR004045">
    <property type="entry name" value="Glutathione_S-Trfase_N"/>
</dbReference>
<dbReference type="InterPro" id="IPR036282">
    <property type="entry name" value="Glutathione-S-Trfase_C_sf"/>
</dbReference>
<evidence type="ECO:0000256" key="1">
    <source>
        <dbReference type="SAM" id="SignalP"/>
    </source>
</evidence>
<dbReference type="EMBL" id="HBIW01025907">
    <property type="protein sequence ID" value="CAE0706904.1"/>
    <property type="molecule type" value="Transcribed_RNA"/>
</dbReference>
<dbReference type="Gene3D" id="1.20.1050.10">
    <property type="match status" value="1"/>
</dbReference>
<dbReference type="PROSITE" id="PS50405">
    <property type="entry name" value="GST_CTER"/>
    <property type="match status" value="1"/>
</dbReference>
<proteinExistence type="predicted"/>
<dbReference type="CDD" id="cd00570">
    <property type="entry name" value="GST_N_family"/>
    <property type="match status" value="1"/>
</dbReference>
<dbReference type="InterPro" id="IPR004046">
    <property type="entry name" value="GST_C"/>
</dbReference>
<reference evidence="5" key="2">
    <citation type="submission" date="2021-11" db="EMBL/GenBank/DDBJ databases">
        <authorList>
            <consortium name="Genoscope - CEA"/>
            <person name="William W."/>
        </authorList>
    </citation>
    <scope>NUCLEOTIDE SEQUENCE</scope>
</reference>
<dbReference type="Pfam" id="PF00043">
    <property type="entry name" value="GST_C"/>
    <property type="match status" value="1"/>
</dbReference>
<dbReference type="PANTHER" id="PTHR43968">
    <property type="match status" value="1"/>
</dbReference>
<name>A0A7S4A845_9STRA</name>
<dbReference type="Proteomes" id="UP000789595">
    <property type="component" value="Unassembled WGS sequence"/>
</dbReference>
<evidence type="ECO:0000313" key="4">
    <source>
        <dbReference type="EMBL" id="CAE0706904.1"/>
    </source>
</evidence>
<dbReference type="PROSITE" id="PS51354">
    <property type="entry name" value="GLUTAREDOXIN_2"/>
    <property type="match status" value="1"/>
</dbReference>
<accession>A0A7S4A845</accession>
<dbReference type="Gene3D" id="3.40.30.10">
    <property type="entry name" value="Glutaredoxin"/>
    <property type="match status" value="1"/>
</dbReference>
<evidence type="ECO:0000313" key="6">
    <source>
        <dbReference type="Proteomes" id="UP000789595"/>
    </source>
</evidence>
<dbReference type="SUPFAM" id="SSF47616">
    <property type="entry name" value="GST C-terminal domain-like"/>
    <property type="match status" value="1"/>
</dbReference>
<gene>
    <name evidence="4" type="ORF">PCAL00307_LOCUS22355</name>
    <name evidence="5" type="ORF">PECAL_6P04660</name>
</gene>